<feature type="compositionally biased region" description="Basic and acidic residues" evidence="1">
    <location>
        <begin position="61"/>
        <end position="73"/>
    </location>
</feature>
<feature type="region of interest" description="Disordered" evidence="1">
    <location>
        <begin position="1"/>
        <end position="73"/>
    </location>
</feature>
<organism evidence="2 3">
    <name type="scientific">Streptomyces axinellae</name>
    <dbReference type="NCBI Taxonomy" id="552788"/>
    <lineage>
        <taxon>Bacteria</taxon>
        <taxon>Bacillati</taxon>
        <taxon>Actinomycetota</taxon>
        <taxon>Actinomycetes</taxon>
        <taxon>Kitasatosporales</taxon>
        <taxon>Streptomycetaceae</taxon>
        <taxon>Streptomyces</taxon>
    </lineage>
</organism>
<protein>
    <submittedName>
        <fullName evidence="2">Uncharacterized protein</fullName>
    </submittedName>
</protein>
<reference evidence="2 3" key="1">
    <citation type="journal article" date="2019" name="Int. J. Syst. Evol. Microbiol.">
        <title>The Global Catalogue of Microorganisms (GCM) 10K type strain sequencing project: providing services to taxonomists for standard genome sequencing and annotation.</title>
        <authorList>
            <consortium name="The Broad Institute Genomics Platform"/>
            <consortium name="The Broad Institute Genome Sequencing Center for Infectious Disease"/>
            <person name="Wu L."/>
            <person name="Ma J."/>
        </authorList>
    </citation>
    <scope>NUCLEOTIDE SEQUENCE [LARGE SCALE GENOMIC DNA]</scope>
    <source>
        <strain evidence="2 3">JCM 16373</strain>
    </source>
</reference>
<evidence type="ECO:0000313" key="2">
    <source>
        <dbReference type="EMBL" id="GAA2623229.1"/>
    </source>
</evidence>
<name>A0ABN3QD10_9ACTN</name>
<feature type="compositionally biased region" description="Low complexity" evidence="1">
    <location>
        <begin position="43"/>
        <end position="54"/>
    </location>
</feature>
<accession>A0ABN3QD10</accession>
<feature type="compositionally biased region" description="Basic and acidic residues" evidence="1">
    <location>
        <begin position="1"/>
        <end position="26"/>
    </location>
</feature>
<proteinExistence type="predicted"/>
<evidence type="ECO:0000313" key="3">
    <source>
        <dbReference type="Proteomes" id="UP001501447"/>
    </source>
</evidence>
<comment type="caution">
    <text evidence="2">The sequence shown here is derived from an EMBL/GenBank/DDBJ whole genome shotgun (WGS) entry which is preliminary data.</text>
</comment>
<gene>
    <name evidence="2" type="ORF">GCM10009863_41930</name>
</gene>
<evidence type="ECO:0000256" key="1">
    <source>
        <dbReference type="SAM" id="MobiDB-lite"/>
    </source>
</evidence>
<dbReference type="EMBL" id="BAAARJ010000013">
    <property type="protein sequence ID" value="GAA2623229.1"/>
    <property type="molecule type" value="Genomic_DNA"/>
</dbReference>
<dbReference type="Proteomes" id="UP001501447">
    <property type="component" value="Unassembled WGS sequence"/>
</dbReference>
<sequence length="89" mass="9838">MSELSRDHTETMPEQRELNAHIRKDNGFSNRSTTVPRGGGAARSPPTTRRTPSSGFPGPARARDRLTHDQDRDLGTDLLAALSRTCSHR</sequence>
<keyword evidence="3" id="KW-1185">Reference proteome</keyword>